<organism evidence="1 2">
    <name type="scientific">Mycobacterium phage YungJamal</name>
    <dbReference type="NCBI Taxonomy" id="1505226"/>
    <lineage>
        <taxon>Viruses</taxon>
        <taxon>Duplodnaviria</taxon>
        <taxon>Heunggongvirae</taxon>
        <taxon>Uroviricota</taxon>
        <taxon>Caudoviricetes</taxon>
        <taxon>Corndogvirus</taxon>
        <taxon>Mycobacterium phage Corndog</taxon>
    </lineage>
</organism>
<reference evidence="1" key="1">
    <citation type="submission" date="2014-05" db="EMBL/GenBank/DDBJ databases">
        <authorList>
            <person name="Pacey E."/>
            <person name="Bowman C.A."/>
            <person name="Russell D.A."/>
            <person name="Pope W.H."/>
            <person name="Jacobs-Sera D."/>
            <person name="Hendrix R.W."/>
            <person name="Hatfull G.F."/>
        </authorList>
    </citation>
    <scope>NUCLEOTIDE SEQUENCE [LARGE SCALE GENOMIC DNA]</scope>
</reference>
<proteinExistence type="predicted"/>
<evidence type="ECO:0000313" key="1">
    <source>
        <dbReference type="EMBL" id="AII28241.1"/>
    </source>
</evidence>
<name>A0A076G7Z9_BPMCO</name>
<dbReference type="Proteomes" id="UP000028668">
    <property type="component" value="Segment"/>
</dbReference>
<evidence type="ECO:0000313" key="2">
    <source>
        <dbReference type="Proteomes" id="UP000028668"/>
    </source>
</evidence>
<dbReference type="EMBL" id="KJ829260">
    <property type="protein sequence ID" value="AII28241.1"/>
    <property type="molecule type" value="Genomic_DNA"/>
</dbReference>
<protein>
    <submittedName>
        <fullName evidence="1">Uncharacterized protein</fullName>
    </submittedName>
</protein>
<accession>A0A076G7Z9</accession>
<sequence>MSVESNIRLRVRAALTEELQKQTRNSKWYVDTRALLAGDDLVQVNAVLSMSALTEAIADRIFGADLTDRG</sequence>
<gene>
    <name evidence="1" type="primary">2</name>
    <name evidence="1" type="ORF">PBI_YUNGJAMAL_2</name>
</gene>